<evidence type="ECO:0000256" key="9">
    <source>
        <dbReference type="SAM" id="Coils"/>
    </source>
</evidence>
<dbReference type="PROSITE" id="PS50192">
    <property type="entry name" value="T_SNARE"/>
    <property type="match status" value="1"/>
</dbReference>
<feature type="coiled-coil region" evidence="9">
    <location>
        <begin position="40"/>
        <end position="67"/>
    </location>
</feature>
<sequence length="266" mass="29807">MSVIDILTRVELITKKYEKYDVSAKRAEGMSSADPFIRFYSELQARLEELEQKASDVQVEKNRALVATLNAEIRRGKNEILNEIPKLEKLGGKKVKGVNPEELAARPDLVAALVSRVESVADGTIGGNKRGGKAQVARGEIKFGGATLDDVQLNPERYQQTEDSKAYRQEFEMRKQKQDEGLEIVSQGLNTLKNMAEDIHQELENQEPLVDEMHNKVDKANAEMRTTNKRLKDTVTSLRSSRNFCIDIILLAVVLGIAAYIYSAVK</sequence>
<reference evidence="12 13" key="1">
    <citation type="journal article" date="2018" name="Cell">
        <title>The Chara Genome: Secondary Complexity and Implications for Plant Terrestrialization.</title>
        <authorList>
            <person name="Nishiyama T."/>
            <person name="Sakayama H."/>
            <person name="Vries J.D."/>
            <person name="Buschmann H."/>
            <person name="Saint-Marcoux D."/>
            <person name="Ullrich K.K."/>
            <person name="Haas F.B."/>
            <person name="Vanderstraeten L."/>
            <person name="Becker D."/>
            <person name="Lang D."/>
            <person name="Vosolsobe S."/>
            <person name="Rombauts S."/>
            <person name="Wilhelmsson P.K.I."/>
            <person name="Janitza P."/>
            <person name="Kern R."/>
            <person name="Heyl A."/>
            <person name="Rumpler F."/>
            <person name="Villalobos L.I.A.C."/>
            <person name="Clay J.M."/>
            <person name="Skokan R."/>
            <person name="Toyoda A."/>
            <person name="Suzuki Y."/>
            <person name="Kagoshima H."/>
            <person name="Schijlen E."/>
            <person name="Tajeshwar N."/>
            <person name="Catarino B."/>
            <person name="Hetherington A.J."/>
            <person name="Saltykova A."/>
            <person name="Bonnot C."/>
            <person name="Breuninger H."/>
            <person name="Symeonidi A."/>
            <person name="Radhakrishnan G.V."/>
            <person name="Van Nieuwerburgh F."/>
            <person name="Deforce D."/>
            <person name="Chang C."/>
            <person name="Karol K.G."/>
            <person name="Hedrich R."/>
            <person name="Ulvskov P."/>
            <person name="Glockner G."/>
            <person name="Delwiche C.F."/>
            <person name="Petrasek J."/>
            <person name="Van de Peer Y."/>
            <person name="Friml J."/>
            <person name="Beilby M."/>
            <person name="Dolan L."/>
            <person name="Kohara Y."/>
            <person name="Sugano S."/>
            <person name="Fujiyama A."/>
            <person name="Delaux P.-M."/>
            <person name="Quint M."/>
            <person name="TheiBen G."/>
            <person name="Hagemann M."/>
            <person name="Harholt J."/>
            <person name="Dunand C."/>
            <person name="Zachgo S."/>
            <person name="Langdale J."/>
            <person name="Maumus F."/>
            <person name="Straeten D.V.D."/>
            <person name="Gould S.B."/>
            <person name="Rensing S.A."/>
        </authorList>
    </citation>
    <scope>NUCLEOTIDE SEQUENCE [LARGE SCALE GENOMIC DNA]</scope>
    <source>
        <strain evidence="12 13">S276</strain>
    </source>
</reference>
<dbReference type="PROSITE" id="PS00914">
    <property type="entry name" value="SYNTAXIN"/>
    <property type="match status" value="1"/>
</dbReference>
<accession>A0A388M9I8</accession>
<dbReference type="GO" id="GO:0006886">
    <property type="term" value="P:intracellular protein transport"/>
    <property type="evidence" value="ECO:0007669"/>
    <property type="project" value="InterPro"/>
</dbReference>
<keyword evidence="4 10" id="KW-0812">Transmembrane</keyword>
<feature type="domain" description="T-SNARE coiled-coil homology" evidence="11">
    <location>
        <begin position="172"/>
        <end position="234"/>
    </location>
</feature>
<dbReference type="EMBL" id="BFEA01000874">
    <property type="protein sequence ID" value="GBG91132.1"/>
    <property type="molecule type" value="Genomic_DNA"/>
</dbReference>
<evidence type="ECO:0000256" key="3">
    <source>
        <dbReference type="ARBA" id="ARBA00022448"/>
    </source>
</evidence>
<keyword evidence="7 9" id="KW-0175">Coiled coil</keyword>
<evidence type="ECO:0000259" key="11">
    <source>
        <dbReference type="PROSITE" id="PS50192"/>
    </source>
</evidence>
<dbReference type="Proteomes" id="UP000265515">
    <property type="component" value="Unassembled WGS sequence"/>
</dbReference>
<evidence type="ECO:0000256" key="10">
    <source>
        <dbReference type="SAM" id="Phobius"/>
    </source>
</evidence>
<feature type="transmembrane region" description="Helical" evidence="10">
    <location>
        <begin position="244"/>
        <end position="265"/>
    </location>
</feature>
<comment type="caution">
    <text evidence="12">The sequence shown here is derived from an EMBL/GenBank/DDBJ whole genome shotgun (WGS) entry which is preliminary data.</text>
</comment>
<evidence type="ECO:0000256" key="4">
    <source>
        <dbReference type="ARBA" id="ARBA00022692"/>
    </source>
</evidence>
<keyword evidence="5" id="KW-0653">Protein transport</keyword>
<evidence type="ECO:0000256" key="7">
    <source>
        <dbReference type="ARBA" id="ARBA00023054"/>
    </source>
</evidence>
<gene>
    <name evidence="12" type="ORF">CBR_g51934</name>
</gene>
<name>A0A388M9I8_CHABU</name>
<protein>
    <recommendedName>
        <fullName evidence="11">t-SNARE coiled-coil homology domain-containing protein</fullName>
    </recommendedName>
</protein>
<dbReference type="GO" id="GO:0005484">
    <property type="term" value="F:SNAP receptor activity"/>
    <property type="evidence" value="ECO:0007669"/>
    <property type="project" value="InterPro"/>
</dbReference>
<comment type="subcellular location">
    <subcellularLocation>
        <location evidence="1">Membrane</location>
        <topology evidence="1">Single-pass type IV membrane protein</topology>
    </subcellularLocation>
</comment>
<dbReference type="FunFam" id="1.20.5.110:FF:000006">
    <property type="entry name" value="Syntaxin 6"/>
    <property type="match status" value="1"/>
</dbReference>
<keyword evidence="6 10" id="KW-1133">Transmembrane helix</keyword>
<dbReference type="OrthoDB" id="29755at2759"/>
<organism evidence="12 13">
    <name type="scientific">Chara braunii</name>
    <name type="common">Braun's stonewort</name>
    <dbReference type="NCBI Taxonomy" id="69332"/>
    <lineage>
        <taxon>Eukaryota</taxon>
        <taxon>Viridiplantae</taxon>
        <taxon>Streptophyta</taxon>
        <taxon>Charophyceae</taxon>
        <taxon>Charales</taxon>
        <taxon>Characeae</taxon>
        <taxon>Chara</taxon>
    </lineage>
</organism>
<evidence type="ECO:0000313" key="13">
    <source>
        <dbReference type="Proteomes" id="UP000265515"/>
    </source>
</evidence>
<evidence type="ECO:0000256" key="2">
    <source>
        <dbReference type="ARBA" id="ARBA00009063"/>
    </source>
</evidence>
<evidence type="ECO:0000313" key="12">
    <source>
        <dbReference type="EMBL" id="GBG91132.1"/>
    </source>
</evidence>
<evidence type="ECO:0000256" key="5">
    <source>
        <dbReference type="ARBA" id="ARBA00022927"/>
    </source>
</evidence>
<dbReference type="OMA" id="KQSGGWA"/>
<dbReference type="CDD" id="cd15841">
    <property type="entry name" value="SNARE_Qc"/>
    <property type="match status" value="1"/>
</dbReference>
<evidence type="ECO:0000256" key="1">
    <source>
        <dbReference type="ARBA" id="ARBA00004211"/>
    </source>
</evidence>
<dbReference type="Gramene" id="GBG91132">
    <property type="protein sequence ID" value="GBG91132"/>
    <property type="gene ID" value="CBR_g51934"/>
</dbReference>
<comment type="similarity">
    <text evidence="2">Belongs to the syntaxin family.</text>
</comment>
<proteinExistence type="inferred from homology"/>
<evidence type="ECO:0000256" key="6">
    <source>
        <dbReference type="ARBA" id="ARBA00022989"/>
    </source>
</evidence>
<dbReference type="PANTHER" id="PTHR12791">
    <property type="entry name" value="GOLGI SNARE BET1-RELATED"/>
    <property type="match status" value="1"/>
</dbReference>
<keyword evidence="3" id="KW-0813">Transport</keyword>
<evidence type="ECO:0000256" key="8">
    <source>
        <dbReference type="ARBA" id="ARBA00023136"/>
    </source>
</evidence>
<dbReference type="InterPro" id="IPR006012">
    <property type="entry name" value="Syntaxin/epimorphin_CS"/>
</dbReference>
<dbReference type="Gene3D" id="1.20.5.110">
    <property type="match status" value="1"/>
</dbReference>
<keyword evidence="13" id="KW-1185">Reference proteome</keyword>
<dbReference type="InterPro" id="IPR000727">
    <property type="entry name" value="T_SNARE_dom"/>
</dbReference>
<keyword evidence="8 10" id="KW-0472">Membrane</keyword>
<dbReference type="AlphaFoldDB" id="A0A388M9I8"/>
<dbReference type="STRING" id="69332.A0A388M9I8"/>
<dbReference type="SMART" id="SM00397">
    <property type="entry name" value="t_SNARE"/>
    <property type="match status" value="1"/>
</dbReference>
<dbReference type="GO" id="GO:0016020">
    <property type="term" value="C:membrane"/>
    <property type="evidence" value="ECO:0007669"/>
    <property type="project" value="UniProtKB-SubCell"/>
</dbReference>
<dbReference type="SUPFAM" id="SSF58038">
    <property type="entry name" value="SNARE fusion complex"/>
    <property type="match status" value="1"/>
</dbReference>
<dbReference type="Pfam" id="PF05739">
    <property type="entry name" value="SNARE"/>
    <property type="match status" value="1"/>
</dbReference>